<protein>
    <submittedName>
        <fullName evidence="1">SDR family NAD(P)-dependent oxidoreductase</fullName>
    </submittedName>
</protein>
<dbReference type="Proteomes" id="UP000282195">
    <property type="component" value="Plasmid pRCCGE525a"/>
</dbReference>
<dbReference type="AlphaFoldDB" id="A0A387G1Y8"/>
<evidence type="ECO:0000313" key="2">
    <source>
        <dbReference type="Proteomes" id="UP000282195"/>
    </source>
</evidence>
<dbReference type="InterPro" id="IPR002347">
    <property type="entry name" value="SDR_fam"/>
</dbReference>
<accession>A0A387G1Y8</accession>
<organism evidence="1 2">
    <name type="scientific">Rhizobium jaguaris</name>
    <dbReference type="NCBI Taxonomy" id="1312183"/>
    <lineage>
        <taxon>Bacteria</taxon>
        <taxon>Pseudomonadati</taxon>
        <taxon>Pseudomonadota</taxon>
        <taxon>Alphaproteobacteria</taxon>
        <taxon>Hyphomicrobiales</taxon>
        <taxon>Rhizobiaceae</taxon>
        <taxon>Rhizobium/Agrobacterium group</taxon>
        <taxon>Rhizobium</taxon>
    </lineage>
</organism>
<name>A0A387G1Y8_9HYPH</name>
<dbReference type="InterPro" id="IPR036291">
    <property type="entry name" value="NAD(P)-bd_dom_sf"/>
</dbReference>
<gene>
    <name evidence="1" type="ORF">CCGE525_37555</name>
</gene>
<keyword evidence="2" id="KW-1185">Reference proteome</keyword>
<dbReference type="KEGG" id="rjg:CCGE525_37555"/>
<dbReference type="SUPFAM" id="SSF51735">
    <property type="entry name" value="NAD(P)-binding Rossmann-fold domains"/>
    <property type="match status" value="1"/>
</dbReference>
<dbReference type="EMBL" id="CP032697">
    <property type="protein sequence ID" value="AYG64548.1"/>
    <property type="molecule type" value="Genomic_DNA"/>
</dbReference>
<evidence type="ECO:0000313" key="1">
    <source>
        <dbReference type="EMBL" id="AYG64548.1"/>
    </source>
</evidence>
<sequence length="57" mass="5602">MPALPGVAVVFGAGAKQGLGAALARRFAAEGLAVVIAARSGDRLAKLQEGLRADGNA</sequence>
<proteinExistence type="predicted"/>
<keyword evidence="1" id="KW-0614">Plasmid</keyword>
<dbReference type="Pfam" id="PF00106">
    <property type="entry name" value="adh_short"/>
    <property type="match status" value="1"/>
</dbReference>
<geneLocation type="plasmid" evidence="2">
    <name>prccge525a</name>
</geneLocation>
<reference evidence="1 2" key="1">
    <citation type="submission" date="2018-10" db="EMBL/GenBank/DDBJ databases">
        <title>Rhizobium etli, R. leguminosarum and a new Rhizobium genospecies from Phaseolus dumosus.</title>
        <authorList>
            <person name="Ramirez-Puebla S.T."/>
            <person name="Rogel-Hernandez M.A."/>
            <person name="Guerrero G."/>
            <person name="Ormeno-Orrillo E."/>
            <person name="Martinez-Romero J.C."/>
            <person name="Negrete-Yankelevich S."/>
            <person name="Martinez-Romero E."/>
        </authorList>
    </citation>
    <scope>NUCLEOTIDE SEQUENCE [LARGE SCALE GENOMIC DNA]</scope>
    <source>
        <strain evidence="1 2">CCGE525</strain>
        <plasmid evidence="2">prccge525a</plasmid>
    </source>
</reference>
<dbReference type="Gene3D" id="3.40.50.720">
    <property type="entry name" value="NAD(P)-binding Rossmann-like Domain"/>
    <property type="match status" value="1"/>
</dbReference>